<evidence type="ECO:0000313" key="2">
    <source>
        <dbReference type="Proteomes" id="UP000635477"/>
    </source>
</evidence>
<accession>A0A8H4UIT7</accession>
<organism evidence="1 2">
    <name type="scientific">Fusarium zealandicum</name>
    <dbReference type="NCBI Taxonomy" id="1053134"/>
    <lineage>
        <taxon>Eukaryota</taxon>
        <taxon>Fungi</taxon>
        <taxon>Dikarya</taxon>
        <taxon>Ascomycota</taxon>
        <taxon>Pezizomycotina</taxon>
        <taxon>Sordariomycetes</taxon>
        <taxon>Hypocreomycetidae</taxon>
        <taxon>Hypocreales</taxon>
        <taxon>Nectriaceae</taxon>
        <taxon>Fusarium</taxon>
        <taxon>Fusarium staphyleae species complex</taxon>
    </lineage>
</organism>
<proteinExistence type="predicted"/>
<dbReference type="Proteomes" id="UP000635477">
    <property type="component" value="Unassembled WGS sequence"/>
</dbReference>
<dbReference type="EMBL" id="JABEYC010000442">
    <property type="protein sequence ID" value="KAF4977386.1"/>
    <property type="molecule type" value="Genomic_DNA"/>
</dbReference>
<reference evidence="1" key="2">
    <citation type="submission" date="2020-05" db="EMBL/GenBank/DDBJ databases">
        <authorList>
            <person name="Kim H.-S."/>
            <person name="Proctor R.H."/>
            <person name="Brown D.W."/>
        </authorList>
    </citation>
    <scope>NUCLEOTIDE SEQUENCE</scope>
    <source>
        <strain evidence="1">NRRL 22465</strain>
    </source>
</reference>
<evidence type="ECO:0000313" key="1">
    <source>
        <dbReference type="EMBL" id="KAF4977386.1"/>
    </source>
</evidence>
<name>A0A8H4UIT7_9HYPO</name>
<keyword evidence="2" id="KW-1185">Reference proteome</keyword>
<protein>
    <submittedName>
        <fullName evidence="1">Uncharacterized protein</fullName>
    </submittedName>
</protein>
<dbReference type="AlphaFoldDB" id="A0A8H4UIT7"/>
<reference evidence="1" key="1">
    <citation type="journal article" date="2020" name="BMC Genomics">
        <title>Correction to: Identification and distribution of gene clusters required for synthesis of sphingolipid metabolism inhibitors in diverse species of the filamentous fungus Fusarium.</title>
        <authorList>
            <person name="Kim H.S."/>
            <person name="Lohmar J.M."/>
            <person name="Busman M."/>
            <person name="Brown D.W."/>
            <person name="Naumann T.A."/>
            <person name="Divon H.H."/>
            <person name="Lysoe E."/>
            <person name="Uhlig S."/>
            <person name="Proctor R.H."/>
        </authorList>
    </citation>
    <scope>NUCLEOTIDE SEQUENCE</scope>
    <source>
        <strain evidence="1">NRRL 22465</strain>
    </source>
</reference>
<sequence>MPAPCARVAIENRKSFSWSDRAFETANLQLSNCRPLGAVHRDGRIEPVPATAVLFQTGLAETPMASCRPSSAEFQNQ</sequence>
<comment type="caution">
    <text evidence="1">The sequence shown here is derived from an EMBL/GenBank/DDBJ whole genome shotgun (WGS) entry which is preliminary data.</text>
</comment>
<gene>
    <name evidence="1" type="ORF">FZEAL_6076</name>
</gene>